<gene>
    <name evidence="1" type="ORF">WKW79_31785</name>
</gene>
<evidence type="ECO:0000313" key="2">
    <source>
        <dbReference type="Proteomes" id="UP001367030"/>
    </source>
</evidence>
<accession>A0ABU8XH36</accession>
<dbReference type="RefSeq" id="WP_340339225.1">
    <property type="nucleotide sequence ID" value="NZ_JBBKZS010000024.1"/>
</dbReference>
<reference evidence="1 2" key="1">
    <citation type="submission" date="2024-03" db="EMBL/GenBank/DDBJ databases">
        <title>Novel species of the genus Variovorax.</title>
        <authorList>
            <person name="Liu Q."/>
            <person name="Xin Y.-H."/>
        </authorList>
    </citation>
    <scope>NUCLEOTIDE SEQUENCE [LARGE SCALE GENOMIC DNA]</scope>
    <source>
        <strain evidence="1 2">KACC 18901</strain>
    </source>
</reference>
<dbReference type="Proteomes" id="UP001367030">
    <property type="component" value="Unassembled WGS sequence"/>
</dbReference>
<sequence>MARLWLGNVESGVSEEEIGTFLMKFGFPAFSELQHVADDGSPLAVIVDFSNVDSEALRNLKERIHDLYWGKGRIVARVLKDDLA</sequence>
<name>A0ABU8XH36_9BURK</name>
<evidence type="ECO:0000313" key="1">
    <source>
        <dbReference type="EMBL" id="MEJ8859185.1"/>
    </source>
</evidence>
<protein>
    <submittedName>
        <fullName evidence="1">RNA-binding protein</fullName>
    </submittedName>
</protein>
<proteinExistence type="predicted"/>
<organism evidence="1 2">
    <name type="scientific">Variovorax robiniae</name>
    <dbReference type="NCBI Taxonomy" id="1836199"/>
    <lineage>
        <taxon>Bacteria</taxon>
        <taxon>Pseudomonadati</taxon>
        <taxon>Pseudomonadota</taxon>
        <taxon>Betaproteobacteria</taxon>
        <taxon>Burkholderiales</taxon>
        <taxon>Comamonadaceae</taxon>
        <taxon>Variovorax</taxon>
    </lineage>
</organism>
<comment type="caution">
    <text evidence="1">The sequence shown here is derived from an EMBL/GenBank/DDBJ whole genome shotgun (WGS) entry which is preliminary data.</text>
</comment>
<keyword evidence="2" id="KW-1185">Reference proteome</keyword>
<dbReference type="EMBL" id="JBBKZS010000024">
    <property type="protein sequence ID" value="MEJ8859185.1"/>
    <property type="molecule type" value="Genomic_DNA"/>
</dbReference>